<evidence type="ECO:0000313" key="1">
    <source>
        <dbReference type="EMBL" id="KAJ3254292.1"/>
    </source>
</evidence>
<gene>
    <name evidence="1" type="ORF">HK103_007262</name>
</gene>
<evidence type="ECO:0008006" key="3">
    <source>
        <dbReference type="Google" id="ProtNLM"/>
    </source>
</evidence>
<dbReference type="Gene3D" id="1.50.10.20">
    <property type="match status" value="1"/>
</dbReference>
<proteinExistence type="predicted"/>
<dbReference type="Proteomes" id="UP001210925">
    <property type="component" value="Unassembled WGS sequence"/>
</dbReference>
<dbReference type="InterPro" id="IPR053169">
    <property type="entry name" value="MUG_Protein"/>
</dbReference>
<dbReference type="InterPro" id="IPR005198">
    <property type="entry name" value="Glyco_hydro_76"/>
</dbReference>
<dbReference type="Pfam" id="PF03663">
    <property type="entry name" value="Glyco_hydro_76"/>
    <property type="match status" value="1"/>
</dbReference>
<protein>
    <recommendedName>
        <fullName evidence="3">Mannan endo-1,6-alpha-mannosidase</fullName>
    </recommendedName>
</protein>
<dbReference type="PANTHER" id="PTHR47791">
    <property type="entry name" value="MEIOTICALLY UP-REGULATED GENE 191 PROTEIN"/>
    <property type="match status" value="1"/>
</dbReference>
<dbReference type="EMBL" id="JADGKB010000088">
    <property type="protein sequence ID" value="KAJ3254292.1"/>
    <property type="molecule type" value="Genomic_DNA"/>
</dbReference>
<comment type="caution">
    <text evidence="1">The sequence shown here is derived from an EMBL/GenBank/DDBJ whole genome shotgun (WGS) entry which is preliminary data.</text>
</comment>
<dbReference type="InterPro" id="IPR011024">
    <property type="entry name" value="G_crystallin-like"/>
</dbReference>
<keyword evidence="2" id="KW-1185">Reference proteome</keyword>
<dbReference type="PANTHER" id="PTHR47791:SF3">
    <property type="entry name" value="MEIOTICALLY UP-REGULATED GENE 191 PROTEIN"/>
    <property type="match status" value="1"/>
</dbReference>
<sequence length="425" mass="47115">MQETRSISAIASHFFVTYQDVTASAMDGLAYWPRANVYQAMFDHYEATGQRDSVLDQYLKKLAGFWYNLDFNQYLDDRAWLALAALKAHDLQPNQEYIDHAAHEHQLMQQSWSSKCGGGVLWTINGDYKNTIANGLYFELSSKLFLKTKNQFYLNEAQKTIDWIMNVAKLYDGKVFQDGIENIDSTCDIRGGIYSYQLGVIISGMVNMFKGTNDQSWLEQATQMAINSLPLFSTNGTIREYNSCDLGITNTDCGNDGPLFKGIYVRGLSRLIAITGLTTDTETIVNSLTSSWNSLISTDLFSSNPQNLIAGLNWNGLSQRRDAPAQVIALDLLTSQFVIAGHSYLVCVYSDAHFGGRQICYTSPGYYNAPWNDQISSLKVVAQGCSILLAADGALGGKTKTFGYGEVENVGSDFNDITSSLQISC</sequence>
<dbReference type="GO" id="GO:0005975">
    <property type="term" value="P:carbohydrate metabolic process"/>
    <property type="evidence" value="ECO:0007669"/>
    <property type="project" value="InterPro"/>
</dbReference>
<dbReference type="SUPFAM" id="SSF48208">
    <property type="entry name" value="Six-hairpin glycosidases"/>
    <property type="match status" value="1"/>
</dbReference>
<organism evidence="1 2">
    <name type="scientific">Boothiomyces macroporosus</name>
    <dbReference type="NCBI Taxonomy" id="261099"/>
    <lineage>
        <taxon>Eukaryota</taxon>
        <taxon>Fungi</taxon>
        <taxon>Fungi incertae sedis</taxon>
        <taxon>Chytridiomycota</taxon>
        <taxon>Chytridiomycota incertae sedis</taxon>
        <taxon>Chytridiomycetes</taxon>
        <taxon>Rhizophydiales</taxon>
        <taxon>Terramycetaceae</taxon>
        <taxon>Boothiomyces</taxon>
    </lineage>
</organism>
<name>A0AAD5Y6F1_9FUNG</name>
<evidence type="ECO:0000313" key="2">
    <source>
        <dbReference type="Proteomes" id="UP001210925"/>
    </source>
</evidence>
<dbReference type="InterPro" id="IPR008928">
    <property type="entry name" value="6-hairpin_glycosidase_sf"/>
</dbReference>
<dbReference type="Gene3D" id="2.60.20.10">
    <property type="entry name" value="Crystallins"/>
    <property type="match status" value="1"/>
</dbReference>
<accession>A0AAD5Y6F1</accession>
<dbReference type="AlphaFoldDB" id="A0AAD5Y6F1"/>
<dbReference type="SUPFAM" id="SSF49695">
    <property type="entry name" value="gamma-Crystallin-like"/>
    <property type="match status" value="1"/>
</dbReference>
<reference evidence="1" key="1">
    <citation type="submission" date="2020-05" db="EMBL/GenBank/DDBJ databases">
        <title>Phylogenomic resolution of chytrid fungi.</title>
        <authorList>
            <person name="Stajich J.E."/>
            <person name="Amses K."/>
            <person name="Simmons R."/>
            <person name="Seto K."/>
            <person name="Myers J."/>
            <person name="Bonds A."/>
            <person name="Quandt C.A."/>
            <person name="Barry K."/>
            <person name="Liu P."/>
            <person name="Grigoriev I."/>
            <person name="Longcore J.E."/>
            <person name="James T.Y."/>
        </authorList>
    </citation>
    <scope>NUCLEOTIDE SEQUENCE</scope>
    <source>
        <strain evidence="1">PLAUS21</strain>
    </source>
</reference>